<keyword evidence="3" id="KW-1185">Reference proteome</keyword>
<organism evidence="2 3">
    <name type="scientific">Kocuria atrinae</name>
    <dbReference type="NCBI Taxonomy" id="592377"/>
    <lineage>
        <taxon>Bacteria</taxon>
        <taxon>Bacillati</taxon>
        <taxon>Actinomycetota</taxon>
        <taxon>Actinomycetes</taxon>
        <taxon>Micrococcales</taxon>
        <taxon>Micrococcaceae</taxon>
        <taxon>Kocuria</taxon>
    </lineage>
</organism>
<feature type="domain" description="Fe2OG dioxygenase" evidence="1">
    <location>
        <begin position="93"/>
        <end position="191"/>
    </location>
</feature>
<dbReference type="InterPro" id="IPR032854">
    <property type="entry name" value="ALKBH3"/>
</dbReference>
<gene>
    <name evidence="2" type="ORF">GCM10009824_21300</name>
</gene>
<dbReference type="PANTHER" id="PTHR31212:SF4">
    <property type="entry name" value="ALPHA-KETOGLUTARATE-DEPENDENT DIOXYGENASE ALKB HOMOLOG 3"/>
    <property type="match status" value="1"/>
</dbReference>
<dbReference type="Pfam" id="PF13532">
    <property type="entry name" value="2OG-FeII_Oxy_2"/>
    <property type="match status" value="1"/>
</dbReference>
<dbReference type="EMBL" id="BAAAQA010000022">
    <property type="protein sequence ID" value="GAA2119996.1"/>
    <property type="molecule type" value="Genomic_DNA"/>
</dbReference>
<dbReference type="Proteomes" id="UP001500166">
    <property type="component" value="Unassembled WGS sequence"/>
</dbReference>
<dbReference type="SUPFAM" id="SSF51197">
    <property type="entry name" value="Clavaminate synthase-like"/>
    <property type="match status" value="1"/>
</dbReference>
<evidence type="ECO:0000313" key="2">
    <source>
        <dbReference type="EMBL" id="GAA2119996.1"/>
    </source>
</evidence>
<accession>A0ABN2Y104</accession>
<protein>
    <recommendedName>
        <fullName evidence="1">Fe2OG dioxygenase domain-containing protein</fullName>
    </recommendedName>
</protein>
<evidence type="ECO:0000313" key="3">
    <source>
        <dbReference type="Proteomes" id="UP001500166"/>
    </source>
</evidence>
<proteinExistence type="predicted"/>
<dbReference type="InterPro" id="IPR037151">
    <property type="entry name" value="AlkB-like_sf"/>
</dbReference>
<dbReference type="Gene3D" id="2.60.120.590">
    <property type="entry name" value="Alpha-ketoglutarate-dependent dioxygenase AlkB-like"/>
    <property type="match status" value="1"/>
</dbReference>
<comment type="caution">
    <text evidence="2">The sequence shown here is derived from an EMBL/GenBank/DDBJ whole genome shotgun (WGS) entry which is preliminary data.</text>
</comment>
<dbReference type="InterPro" id="IPR027450">
    <property type="entry name" value="AlkB-like"/>
</dbReference>
<name>A0ABN2Y104_9MICC</name>
<evidence type="ECO:0000259" key="1">
    <source>
        <dbReference type="PROSITE" id="PS51471"/>
    </source>
</evidence>
<reference evidence="2 3" key="1">
    <citation type="journal article" date="2019" name="Int. J. Syst. Evol. Microbiol.">
        <title>The Global Catalogue of Microorganisms (GCM) 10K type strain sequencing project: providing services to taxonomists for standard genome sequencing and annotation.</title>
        <authorList>
            <consortium name="The Broad Institute Genomics Platform"/>
            <consortium name="The Broad Institute Genome Sequencing Center for Infectious Disease"/>
            <person name="Wu L."/>
            <person name="Ma J."/>
        </authorList>
    </citation>
    <scope>NUCLEOTIDE SEQUENCE [LARGE SCALE GENOMIC DNA]</scope>
    <source>
        <strain evidence="2 3">JCM 15914</strain>
    </source>
</reference>
<sequence length="201" mass="22332">MIVSTAFEPINGVSYYPAVVDDSLCERVKTALMDANAHSGADILIEGVRHPAPRLVSSFSDTVLGLEGMESSRTWTPELAELRDLVASVFSLNFNYALANLYRNGDDYTGWHSDKAALHLDGSKIAIVSFGAPRRLSIRSYEYPKDAQTFTMEEGSVVVMDLGVQATHEHSVPKEENPTDPRMSITLRKLHILDEYLRQSE</sequence>
<dbReference type="PROSITE" id="PS51471">
    <property type="entry name" value="FE2OG_OXY"/>
    <property type="match status" value="1"/>
</dbReference>
<dbReference type="InterPro" id="IPR005123">
    <property type="entry name" value="Oxoglu/Fe-dep_dioxygenase_dom"/>
</dbReference>
<dbReference type="PANTHER" id="PTHR31212">
    <property type="entry name" value="ALPHA-KETOGLUTARATE-DEPENDENT DIOXYGENASE ALKB HOMOLOG 3"/>
    <property type="match status" value="1"/>
</dbReference>